<dbReference type="Gene3D" id="1.20.1340.10">
    <property type="entry name" value="dopa decarboxylase, N-terminal domain"/>
    <property type="match status" value="1"/>
</dbReference>
<keyword evidence="4 6" id="KW-0663">Pyridoxal phosphate</keyword>
<comment type="similarity">
    <text evidence="2 7">Belongs to the group II decarboxylase family.</text>
</comment>
<dbReference type="GO" id="GO:0019752">
    <property type="term" value="P:carboxylic acid metabolic process"/>
    <property type="evidence" value="ECO:0007669"/>
    <property type="project" value="InterPro"/>
</dbReference>
<dbReference type="Gene3D" id="3.40.640.10">
    <property type="entry name" value="Type I PLP-dependent aspartate aminotransferase-like (Major domain)"/>
    <property type="match status" value="1"/>
</dbReference>
<name>A0A6G0W980_9STRA</name>
<feature type="modified residue" description="N6-(pyridoxal phosphate)lysine" evidence="6">
    <location>
        <position position="313"/>
    </location>
</feature>
<dbReference type="GO" id="GO:0030170">
    <property type="term" value="F:pyridoxal phosphate binding"/>
    <property type="evidence" value="ECO:0007669"/>
    <property type="project" value="InterPro"/>
</dbReference>
<keyword evidence="3" id="KW-0210">Decarboxylase</keyword>
<accession>A0A6G0W980</accession>
<comment type="cofactor">
    <cofactor evidence="1 6 7">
        <name>pyridoxal 5'-phosphate</name>
        <dbReference type="ChEBI" id="CHEBI:597326"/>
    </cofactor>
</comment>
<evidence type="ECO:0000313" key="8">
    <source>
        <dbReference type="EMBL" id="KAF0723085.1"/>
    </source>
</evidence>
<gene>
    <name evidence="8" type="ORF">Ae201684_017956</name>
</gene>
<dbReference type="AlphaFoldDB" id="A0A6G0W980"/>
<evidence type="ECO:0000256" key="1">
    <source>
        <dbReference type="ARBA" id="ARBA00001933"/>
    </source>
</evidence>
<evidence type="ECO:0000256" key="3">
    <source>
        <dbReference type="ARBA" id="ARBA00022793"/>
    </source>
</evidence>
<dbReference type="GO" id="GO:0016831">
    <property type="term" value="F:carboxy-lyase activity"/>
    <property type="evidence" value="ECO:0007669"/>
    <property type="project" value="UniProtKB-KW"/>
</dbReference>
<dbReference type="PANTHER" id="PTHR11999:SF70">
    <property type="entry name" value="MIP05841P"/>
    <property type="match status" value="1"/>
</dbReference>
<evidence type="ECO:0000313" key="9">
    <source>
        <dbReference type="Proteomes" id="UP000481153"/>
    </source>
</evidence>
<dbReference type="SUPFAM" id="SSF53383">
    <property type="entry name" value="PLP-dependent transferases"/>
    <property type="match status" value="1"/>
</dbReference>
<evidence type="ECO:0000256" key="5">
    <source>
        <dbReference type="ARBA" id="ARBA00023239"/>
    </source>
</evidence>
<keyword evidence="5 7" id="KW-0456">Lyase</keyword>
<dbReference type="GO" id="GO:0005737">
    <property type="term" value="C:cytoplasm"/>
    <property type="evidence" value="ECO:0007669"/>
    <property type="project" value="TreeGrafter"/>
</dbReference>
<keyword evidence="9" id="KW-1185">Reference proteome</keyword>
<comment type="caution">
    <text evidence="8">The sequence shown here is derived from an EMBL/GenBank/DDBJ whole genome shotgun (WGS) entry which is preliminary data.</text>
</comment>
<dbReference type="Gene3D" id="3.90.1150.10">
    <property type="entry name" value="Aspartate Aminotransferase, domain 1"/>
    <property type="match status" value="1"/>
</dbReference>
<dbReference type="PANTHER" id="PTHR11999">
    <property type="entry name" value="GROUP II PYRIDOXAL-5-PHOSPHATE DECARBOXYLASE"/>
    <property type="match status" value="1"/>
</dbReference>
<dbReference type="InterPro" id="IPR015422">
    <property type="entry name" value="PyrdxlP-dep_Trfase_small"/>
</dbReference>
<dbReference type="InterPro" id="IPR015421">
    <property type="entry name" value="PyrdxlP-dep_Trfase_major"/>
</dbReference>
<dbReference type="GO" id="GO:0006520">
    <property type="term" value="P:amino acid metabolic process"/>
    <property type="evidence" value="ECO:0007669"/>
    <property type="project" value="InterPro"/>
</dbReference>
<dbReference type="EMBL" id="VJMJ01000317">
    <property type="protein sequence ID" value="KAF0723085.1"/>
    <property type="molecule type" value="Genomic_DNA"/>
</dbReference>
<dbReference type="VEuPathDB" id="FungiDB:AeMF1_010345"/>
<dbReference type="InterPro" id="IPR015424">
    <property type="entry name" value="PyrdxlP-dep_Trfase"/>
</dbReference>
<protein>
    <submittedName>
        <fullName evidence="8">Uncharacterized protein</fullName>
    </submittedName>
</protein>
<dbReference type="Proteomes" id="UP000481153">
    <property type="component" value="Unassembled WGS sequence"/>
</dbReference>
<organism evidence="8 9">
    <name type="scientific">Aphanomyces euteiches</name>
    <dbReference type="NCBI Taxonomy" id="100861"/>
    <lineage>
        <taxon>Eukaryota</taxon>
        <taxon>Sar</taxon>
        <taxon>Stramenopiles</taxon>
        <taxon>Oomycota</taxon>
        <taxon>Saprolegniomycetes</taxon>
        <taxon>Saprolegniales</taxon>
        <taxon>Verrucalvaceae</taxon>
        <taxon>Aphanomyces</taxon>
    </lineage>
</organism>
<evidence type="ECO:0000256" key="4">
    <source>
        <dbReference type="ARBA" id="ARBA00022898"/>
    </source>
</evidence>
<dbReference type="Pfam" id="PF00282">
    <property type="entry name" value="Pyridoxal_deC"/>
    <property type="match status" value="1"/>
</dbReference>
<reference evidence="8 9" key="1">
    <citation type="submission" date="2019-07" db="EMBL/GenBank/DDBJ databases">
        <title>Genomics analysis of Aphanomyces spp. identifies a new class of oomycete effector associated with host adaptation.</title>
        <authorList>
            <person name="Gaulin E."/>
        </authorList>
    </citation>
    <scope>NUCLEOTIDE SEQUENCE [LARGE SCALE GENOMIC DNA]</scope>
    <source>
        <strain evidence="8 9">ATCC 201684</strain>
    </source>
</reference>
<sequence length="480" mass="53382">MVSSTLPSVPTDYDWEAFRANAHRTIDFIVDYHKKLQSREIPVMSSCEPGDVRRALPEMAPEQPVPWESTMNVVENVIVPTMTHWQHPDFYAYFPSLGVPSALLGEIMASAMNQPGFSWVASPAATELELHVMEWIHEAFEMPESMSWKSTGGSVIQPSATEGVIVAQVSARTRKLAELPDASIDSFVTYYSDQSHFCVEKASKVLGISHLRKISSIYDESTGNYALNVAELESTIAADKANGLTPFFISANFGATGVCAVDDIPAVAAIAKANKIWLHIDAAYAGVVRVVPEFRDQFQGMDLVDSIIINGSKWFNLNMGASFFFFTQREYVVRALNASGVYLDNKHTGNVMDLKDYQLGLGRPFRSLKIFCAMQSLGLEGFRNVIRRHVILAKHLASLLAPHVEIVREVDFGLVCFRMKDSTDQDNMALLERLHQVENIHLVHTVTAKHGVILRISLSYPQLSENDMNELAAKIVRSLS</sequence>
<proteinExistence type="inferred from homology"/>
<evidence type="ECO:0000256" key="2">
    <source>
        <dbReference type="ARBA" id="ARBA00009533"/>
    </source>
</evidence>
<evidence type="ECO:0000256" key="7">
    <source>
        <dbReference type="RuleBase" id="RU000382"/>
    </source>
</evidence>
<dbReference type="InterPro" id="IPR002129">
    <property type="entry name" value="PyrdxlP-dep_de-COase"/>
</dbReference>
<dbReference type="PRINTS" id="PR00800">
    <property type="entry name" value="YHDCRBOXLASE"/>
</dbReference>
<evidence type="ECO:0000256" key="6">
    <source>
        <dbReference type="PIRSR" id="PIRSR602129-50"/>
    </source>
</evidence>
<dbReference type="InterPro" id="IPR010977">
    <property type="entry name" value="Aromatic_deC"/>
</dbReference>